<name>A0A5B3GPC4_9BACT</name>
<dbReference type="InterPro" id="IPR041700">
    <property type="entry name" value="OMP_b-brl_3"/>
</dbReference>
<dbReference type="Pfam" id="PF14905">
    <property type="entry name" value="OMP_b-brl_3"/>
    <property type="match status" value="1"/>
</dbReference>
<feature type="chain" id="PRO_5024312208" evidence="1">
    <location>
        <begin position="30"/>
        <end position="767"/>
    </location>
</feature>
<dbReference type="AlphaFoldDB" id="A0A5B3GPC4"/>
<dbReference type="EMBL" id="VVXH01000033">
    <property type="protein sequence ID" value="KAA2374459.1"/>
    <property type="molecule type" value="Genomic_DNA"/>
</dbReference>
<evidence type="ECO:0000259" key="2">
    <source>
        <dbReference type="Pfam" id="PF14905"/>
    </source>
</evidence>
<gene>
    <name evidence="3" type="ORF">F2Y10_16200</name>
</gene>
<evidence type="ECO:0000313" key="4">
    <source>
        <dbReference type="Proteomes" id="UP000322940"/>
    </source>
</evidence>
<organism evidence="3 4">
    <name type="scientific">Alistipes onderdonkii</name>
    <dbReference type="NCBI Taxonomy" id="328813"/>
    <lineage>
        <taxon>Bacteria</taxon>
        <taxon>Pseudomonadati</taxon>
        <taxon>Bacteroidota</taxon>
        <taxon>Bacteroidia</taxon>
        <taxon>Bacteroidales</taxon>
        <taxon>Rikenellaceae</taxon>
        <taxon>Alistipes</taxon>
    </lineage>
</organism>
<keyword evidence="1" id="KW-0732">Signal</keyword>
<protein>
    <submittedName>
        <fullName evidence="3">Outer membrane beta-barrel protein</fullName>
    </submittedName>
</protein>
<reference evidence="3 4" key="1">
    <citation type="journal article" date="2019" name="Nat. Med.">
        <title>A library of human gut bacterial isolates paired with longitudinal multiomics data enables mechanistic microbiome research.</title>
        <authorList>
            <person name="Poyet M."/>
            <person name="Groussin M."/>
            <person name="Gibbons S.M."/>
            <person name="Avila-Pacheco J."/>
            <person name="Jiang X."/>
            <person name="Kearney S.M."/>
            <person name="Perrotta A.R."/>
            <person name="Berdy B."/>
            <person name="Zhao S."/>
            <person name="Lieberman T.D."/>
            <person name="Swanson P.K."/>
            <person name="Smith M."/>
            <person name="Roesemann S."/>
            <person name="Alexander J.E."/>
            <person name="Rich S.A."/>
            <person name="Livny J."/>
            <person name="Vlamakis H."/>
            <person name="Clish C."/>
            <person name="Bullock K."/>
            <person name="Deik A."/>
            <person name="Scott J."/>
            <person name="Pierce K.A."/>
            <person name="Xavier R.J."/>
            <person name="Alm E.J."/>
        </authorList>
    </citation>
    <scope>NUCLEOTIDE SEQUENCE [LARGE SCALE GENOMIC DNA]</scope>
    <source>
        <strain evidence="3 4">BIOML-A266</strain>
    </source>
</reference>
<feature type="signal peptide" evidence="1">
    <location>
        <begin position="1"/>
        <end position="29"/>
    </location>
</feature>
<comment type="caution">
    <text evidence="3">The sequence shown here is derived from an EMBL/GenBank/DDBJ whole genome shotgun (WGS) entry which is preliminary data.</text>
</comment>
<evidence type="ECO:0000313" key="3">
    <source>
        <dbReference type="EMBL" id="KAA2374459.1"/>
    </source>
</evidence>
<sequence length="767" mass="85763">MKKPSKVMRRTFLLLVCALALFSVKQTCGQIVRGRVVDQERQPVVGVAVVMLDTDSTYLAAAASDADGRFAIASEVRPYRLLFQHLAYEMQTLTSEHDEAGEVVLHEYTNALDAVVVEGEKPIVRVEEGRLAYDLEAVSKGKAVNNAYEALTQLPGVSEQDGGLTLAGAGGVTVILNGKPSTMSAEQLASLLRSTPVERIEKAEVMYSTPPQYHVRGAAINLVLRRSHDYSFSGEVHANYTNRFYSNWDAGGNFAFSSPEWSADVTYSAGQAKTKRIIDLYSRHTLADGEHEIAQRQNITSKGTWHRLRAAAEYAPQGKGRLSIAYTGAYTPHTSGLVRADGNLVNSVSSPGGDNTMHNAALRYTSASGLDLSADYTHYSSWQLAAMRNRYADGSRTAFDVVSGQSVDRVNVSADQSHDLGNGWGMTYGGIFSWAGDHDYQRYRLHEGDIATVDTDSHLDEYTGNLYAGVSKQFAKGSFSLSLAGEYYRAGDYDNWSLYPQATLLLTPAEKHLVQISLSSDKTYPSYWEMQQSTSYIDGYSEIRGTPGLRPSKSYNGQAMYMYKQKYIFMLFWNEMPDYFNQTAWQAPDRLALVYQTLNWNTNRQWGANVIVPLRLGKWLDSRLTLTGMRMTQRCDAFHDLAFDRSKWLGVVRMDNTIRLSRKPDLTLDLSGYYQSAAIQGTYDVDPSWSVNAGAKWTFDKSRASLSVRCNDIFESSLPFAKVRYKGQYLDMDSGTYTRSVTVHFSYRFGTYKEKRHKTVDTSRFGH</sequence>
<dbReference type="Proteomes" id="UP000322940">
    <property type="component" value="Unassembled WGS sequence"/>
</dbReference>
<proteinExistence type="predicted"/>
<accession>A0A5B3GPC4</accession>
<dbReference type="Pfam" id="PF13620">
    <property type="entry name" value="CarboxypepD_reg"/>
    <property type="match status" value="1"/>
</dbReference>
<dbReference type="SUPFAM" id="SSF56935">
    <property type="entry name" value="Porins"/>
    <property type="match status" value="1"/>
</dbReference>
<dbReference type="InterPro" id="IPR008969">
    <property type="entry name" value="CarboxyPept-like_regulatory"/>
</dbReference>
<dbReference type="SUPFAM" id="SSF49464">
    <property type="entry name" value="Carboxypeptidase regulatory domain-like"/>
    <property type="match status" value="1"/>
</dbReference>
<feature type="domain" description="Outer membrane protein beta-barrel" evidence="2">
    <location>
        <begin position="369"/>
        <end position="747"/>
    </location>
</feature>
<evidence type="ECO:0000256" key="1">
    <source>
        <dbReference type="SAM" id="SignalP"/>
    </source>
</evidence>